<keyword evidence="4" id="KW-1185">Reference proteome</keyword>
<evidence type="ECO:0000256" key="1">
    <source>
        <dbReference type="SAM" id="MobiDB-lite"/>
    </source>
</evidence>
<dbReference type="InterPro" id="IPR001509">
    <property type="entry name" value="Epimerase_deHydtase"/>
</dbReference>
<feature type="region of interest" description="Disordered" evidence="1">
    <location>
        <begin position="1"/>
        <end position="24"/>
    </location>
</feature>
<feature type="domain" description="NAD-dependent epimerase/dehydratase" evidence="2">
    <location>
        <begin position="31"/>
        <end position="250"/>
    </location>
</feature>
<evidence type="ECO:0000313" key="3">
    <source>
        <dbReference type="EMBL" id="ASN80162.1"/>
    </source>
</evidence>
<dbReference type="PANTHER" id="PTHR48079">
    <property type="entry name" value="PROTEIN YEEZ"/>
    <property type="match status" value="1"/>
</dbReference>
<dbReference type="Pfam" id="PF01370">
    <property type="entry name" value="Epimerase"/>
    <property type="match status" value="1"/>
</dbReference>
<dbReference type="GO" id="GO:0004029">
    <property type="term" value="F:aldehyde dehydrogenase (NAD+) activity"/>
    <property type="evidence" value="ECO:0007669"/>
    <property type="project" value="TreeGrafter"/>
</dbReference>
<dbReference type="InterPro" id="IPR051783">
    <property type="entry name" value="NAD(P)-dependent_oxidoreduct"/>
</dbReference>
<feature type="region of interest" description="Disordered" evidence="1">
    <location>
        <begin position="66"/>
        <end position="85"/>
    </location>
</feature>
<proteinExistence type="predicted"/>
<evidence type="ECO:0000313" key="4">
    <source>
        <dbReference type="Proteomes" id="UP000259030"/>
    </source>
</evidence>
<dbReference type="Gene3D" id="3.40.50.720">
    <property type="entry name" value="NAD(P)-binding Rossmann-like Domain"/>
    <property type="match status" value="1"/>
</dbReference>
<dbReference type="EMBL" id="CP021081">
    <property type="protein sequence ID" value="ASN80162.1"/>
    <property type="molecule type" value="Genomic_DNA"/>
</dbReference>
<dbReference type="InterPro" id="IPR036291">
    <property type="entry name" value="NAD(P)-bd_dom_sf"/>
</dbReference>
<organism evidence="3 4">
    <name type="scientific">Deinococcus ficus</name>
    <dbReference type="NCBI Taxonomy" id="317577"/>
    <lineage>
        <taxon>Bacteria</taxon>
        <taxon>Thermotogati</taxon>
        <taxon>Deinococcota</taxon>
        <taxon>Deinococci</taxon>
        <taxon>Deinococcales</taxon>
        <taxon>Deinococcaceae</taxon>
        <taxon>Deinococcus</taxon>
    </lineage>
</organism>
<sequence length="352" mass="37370">MECAPRHRLQLHAGARGGSAGPAGRGGRTHVLILGGTGFIGTHVARTLHGCGHAVSVLSRGGQPAALPDGVEPLTGDREGPDHGVGALRRRTWDACVDLSGYLPRSVRASVEALPDVRRYVYVSAVATYRDPPAGPVTEAFPQRALVPDDAAPRVADLDNRTYGPFKVRCERLVQAAFGPRATVLRPQVVTGPGDPTRRYTYWLARAARPGPMLAPGTGQDHLQVIDVRDVARFTRRVLEEDLGGAFNLAGPRLPWAEFIGLTGAPDPVWIGADRLEAAGLTLSKLPLFRPAGSPLAGLMHVSSDRAQAAGLTLTDPLTTIRDTTPTALRTDHPDALSPQEEAALLRAARDA</sequence>
<dbReference type="PANTHER" id="PTHR48079:SF6">
    <property type="entry name" value="NAD(P)-BINDING DOMAIN-CONTAINING PROTEIN-RELATED"/>
    <property type="match status" value="1"/>
</dbReference>
<gene>
    <name evidence="3" type="ORF">DFI_03290</name>
</gene>
<feature type="compositionally biased region" description="Basic residues" evidence="1">
    <location>
        <begin position="1"/>
        <end position="10"/>
    </location>
</feature>
<accession>A0A221SU33</accession>
<dbReference type="SUPFAM" id="SSF51735">
    <property type="entry name" value="NAD(P)-binding Rossmann-fold domains"/>
    <property type="match status" value="1"/>
</dbReference>
<name>A0A221SU33_9DEIO</name>
<dbReference type="KEGG" id="dfc:DFI_03290"/>
<evidence type="ECO:0000259" key="2">
    <source>
        <dbReference type="Pfam" id="PF01370"/>
    </source>
</evidence>
<dbReference type="STRING" id="317577.GCA_000419625_00480"/>
<dbReference type="GO" id="GO:0005737">
    <property type="term" value="C:cytoplasm"/>
    <property type="evidence" value="ECO:0007669"/>
    <property type="project" value="TreeGrafter"/>
</dbReference>
<dbReference type="Proteomes" id="UP000259030">
    <property type="component" value="Chromosome"/>
</dbReference>
<dbReference type="AlphaFoldDB" id="A0A221SU33"/>
<reference evidence="3 4" key="1">
    <citation type="submission" date="2017-05" db="EMBL/GenBank/DDBJ databases">
        <title>The complete genome sequence of Deinococcus ficus isolated from the rhizosphere of the Ficus religiosa L. in Taiwan.</title>
        <authorList>
            <person name="Wu K.-M."/>
            <person name="Liao T.-L."/>
            <person name="Liu Y.-M."/>
            <person name="Young C.-C."/>
            <person name="Tsai S.-F."/>
        </authorList>
    </citation>
    <scope>NUCLEOTIDE SEQUENCE [LARGE SCALE GENOMIC DNA]</scope>
    <source>
        <strain evidence="3 4">CC-FR2-10</strain>
    </source>
</reference>
<protein>
    <recommendedName>
        <fullName evidence="2">NAD-dependent epimerase/dehydratase domain-containing protein</fullName>
    </recommendedName>
</protein>
<feature type="compositionally biased region" description="Gly residues" evidence="1">
    <location>
        <begin position="15"/>
        <end position="24"/>
    </location>
</feature>